<dbReference type="AlphaFoldDB" id="A0AAP9WHG0"/>
<organism evidence="1 2">
    <name type="scientific">Leptospira interrogans serovar Canicola</name>
    <dbReference type="NCBI Taxonomy" id="211880"/>
    <lineage>
        <taxon>Bacteria</taxon>
        <taxon>Pseudomonadati</taxon>
        <taxon>Spirochaetota</taxon>
        <taxon>Spirochaetia</taxon>
        <taxon>Leptospirales</taxon>
        <taxon>Leptospiraceae</taxon>
        <taxon>Leptospira</taxon>
    </lineage>
</organism>
<evidence type="ECO:0000313" key="2">
    <source>
        <dbReference type="Proteomes" id="UP000663124"/>
    </source>
</evidence>
<sequence length="304" mass="35167">MIVKLPIPFGNIDTVDVKAPSPDAITRARSEAIAKRIIQATTVILKDVVYVDDKPLGDDVKKIPFRSSEYITTQAFNNASKIARHFDGSSYCTVCGKENFHTRQGEDDNRISLDRFDVNVFSGSDVNFKIETMSEKESHDMFVEPFGGENQDDFERRKKCLTFHKFGKEGGDILEITSMTFRPHTIEDMTKVIKTAKTPKEVNDLLYFELLTDCDFKWSGPDHEIEDVKDIKNKFAHRPDRLFRFSHISYYDKIYEQLYEYGIKSAEMVCEHCRNEYDFDLPFENFFVYALRPNPGSTHTGKKK</sequence>
<gene>
    <name evidence="1" type="ORF">Lepto782_23525</name>
</gene>
<evidence type="ECO:0000313" key="1">
    <source>
        <dbReference type="EMBL" id="QOI45197.1"/>
    </source>
</evidence>
<protein>
    <submittedName>
        <fullName evidence="1">Uncharacterized protein</fullName>
    </submittedName>
</protein>
<dbReference type="RefSeq" id="WP_192505792.1">
    <property type="nucleotide sequence ID" value="NZ_CP043889.1"/>
</dbReference>
<keyword evidence="1" id="KW-0614">Plasmid</keyword>
<dbReference type="Proteomes" id="UP000663124">
    <property type="component" value="Plasmid p5"/>
</dbReference>
<reference evidence="1" key="1">
    <citation type="submission" date="2019-09" db="EMBL/GenBank/DDBJ databases">
        <title>Comparative Genomics of Leptospira interrogans Reveals Genome Plasticity - A Common Adaptive Strategy for Survival in Various Hosts.</title>
        <authorList>
            <person name="Ramli S.R."/>
            <person name="Bunk B."/>
            <person name="Goris M."/>
            <person name="Bhuju S."/>
            <person name="Jarek M."/>
            <person name="Sproer C."/>
            <person name="Mustakim S."/>
            <person name="Strommenger B."/>
            <person name="Pessler F."/>
        </authorList>
    </citation>
    <scope>NUCLEOTIDE SEQUENCE</scope>
    <source>
        <strain evidence="1">782</strain>
        <plasmid evidence="1">p5</plasmid>
    </source>
</reference>
<geneLocation type="plasmid" evidence="1 2">
    <name>p5</name>
</geneLocation>
<accession>A0AAP9WHG0</accession>
<name>A0AAP9WHG0_LEPIR</name>
<dbReference type="EMBL" id="CP043889">
    <property type="protein sequence ID" value="QOI45197.1"/>
    <property type="molecule type" value="Genomic_DNA"/>
</dbReference>
<proteinExistence type="predicted"/>